<dbReference type="KEGG" id="ari:UM93_05210"/>
<accession>A0A0D4BXM7</accession>
<dbReference type="EMBL" id="CP011005">
    <property type="protein sequence ID" value="AJT41068.1"/>
    <property type="molecule type" value="Genomic_DNA"/>
</dbReference>
<keyword evidence="4" id="KW-1185">Reference proteome</keyword>
<name>A0A0D4BXM7_9MICC</name>
<sequence>MDSIELILRKMDPLAADELDQKPASETNDNVATAEPIGPPVIALTSRRRGYRLAGAGLAAAAATALVIGGLSLLPNNAHVTVGADGSGKPASPTSTPSQNVALPAVVVPVIPNATSVTTPDGKLNFDLPSGYKLAADPQAGVLTDDPYGAKWIIYNNFNSFTGNIGRAKLNPAKTNPSANAPIVSNPATGCATSAAPQRKAWVIATAPADASLSALNGGPVAVQFVVYQDLNKSSGLGLSVELSGTPRPLGLIPGGCGVPDNFFDSAAKEYVTFTGMPYSFAQKTTDPLAGKKINTLAEAKEFTKTPEFDQMMKVFQSVKSTG</sequence>
<evidence type="ECO:0000256" key="2">
    <source>
        <dbReference type="SAM" id="Phobius"/>
    </source>
</evidence>
<keyword evidence="2" id="KW-0812">Transmembrane</keyword>
<keyword evidence="2" id="KW-1133">Transmembrane helix</keyword>
<dbReference type="HOGENOM" id="CLU_859561_0_0_11"/>
<gene>
    <name evidence="3" type="ORF">UM93_05210</name>
</gene>
<evidence type="ECO:0000256" key="1">
    <source>
        <dbReference type="SAM" id="MobiDB-lite"/>
    </source>
</evidence>
<dbReference type="PATRIC" id="fig|1618207.4.peg.1060"/>
<evidence type="ECO:0000313" key="4">
    <source>
        <dbReference type="Proteomes" id="UP000061839"/>
    </source>
</evidence>
<evidence type="ECO:0000313" key="3">
    <source>
        <dbReference type="EMBL" id="AJT41068.1"/>
    </source>
</evidence>
<dbReference type="STRING" id="1618207.UM93_05210"/>
<reference evidence="3 4" key="1">
    <citation type="journal article" date="2015" name="Genome Announc.">
        <title>Complete Genome Sequencing of Protease-Producing Novel Arthrobacter sp. Strain IHBB 11108 Using PacBio Single-Molecule Real-Time Sequencing Technology.</title>
        <authorList>
            <person name="Kiran S."/>
            <person name="Swarnkar M.K."/>
            <person name="Pal M."/>
            <person name="Thakur R."/>
            <person name="Tewari R."/>
            <person name="Singh A.K."/>
            <person name="Gulati A."/>
        </authorList>
    </citation>
    <scope>NUCLEOTIDE SEQUENCE [LARGE SCALE GENOMIC DNA]</scope>
    <source>
        <strain evidence="3 4">IHBB 11108</strain>
    </source>
</reference>
<dbReference type="AlphaFoldDB" id="A0A0D4BXM7"/>
<organism evidence="3 4">
    <name type="scientific">Psychromicrobium lacuslunae</name>
    <dbReference type="NCBI Taxonomy" id="1618207"/>
    <lineage>
        <taxon>Bacteria</taxon>
        <taxon>Bacillati</taxon>
        <taxon>Actinomycetota</taxon>
        <taxon>Actinomycetes</taxon>
        <taxon>Micrococcales</taxon>
        <taxon>Micrococcaceae</taxon>
        <taxon>Psychromicrobium</taxon>
    </lineage>
</organism>
<keyword evidence="2" id="KW-0472">Membrane</keyword>
<protein>
    <submittedName>
        <fullName evidence="3">Uncharacterized protein</fullName>
    </submittedName>
</protein>
<feature type="region of interest" description="Disordered" evidence="1">
    <location>
        <begin position="17"/>
        <end position="36"/>
    </location>
</feature>
<dbReference type="Proteomes" id="UP000061839">
    <property type="component" value="Chromosome"/>
</dbReference>
<proteinExistence type="predicted"/>
<feature type="transmembrane region" description="Helical" evidence="2">
    <location>
        <begin position="53"/>
        <end position="74"/>
    </location>
</feature>